<protein>
    <submittedName>
        <fullName evidence="2">Uncharacterized protein</fullName>
    </submittedName>
</protein>
<reference evidence="2" key="1">
    <citation type="journal article" date="2013" name="Environ. Microbiol.">
        <title>Microbiota from the distal guts of lean and obese adolescents exhibit partial functional redundancy besides clear differences in community structure.</title>
        <authorList>
            <person name="Ferrer M."/>
            <person name="Ruiz A."/>
            <person name="Lanza F."/>
            <person name="Haange S.B."/>
            <person name="Oberbach A."/>
            <person name="Till H."/>
            <person name="Bargiela R."/>
            <person name="Campoy C."/>
            <person name="Segura M.T."/>
            <person name="Richter M."/>
            <person name="von Bergen M."/>
            <person name="Seifert J."/>
            <person name="Suarez A."/>
        </authorList>
    </citation>
    <scope>NUCLEOTIDE SEQUENCE</scope>
</reference>
<organism evidence="2">
    <name type="scientific">human gut metagenome</name>
    <dbReference type="NCBI Taxonomy" id="408170"/>
    <lineage>
        <taxon>unclassified sequences</taxon>
        <taxon>metagenomes</taxon>
        <taxon>organismal metagenomes</taxon>
    </lineage>
</organism>
<keyword evidence="1" id="KW-0812">Transmembrane</keyword>
<comment type="caution">
    <text evidence="2">The sequence shown here is derived from an EMBL/GenBank/DDBJ whole genome shotgun (WGS) entry which is preliminary data.</text>
</comment>
<feature type="non-terminal residue" evidence="2">
    <location>
        <position position="60"/>
    </location>
</feature>
<dbReference type="AlphaFoldDB" id="K1STA6"/>
<proteinExistence type="predicted"/>
<keyword evidence="1" id="KW-0472">Membrane</keyword>
<evidence type="ECO:0000313" key="2">
    <source>
        <dbReference type="EMBL" id="EKC57090.1"/>
    </source>
</evidence>
<feature type="transmembrane region" description="Helical" evidence="1">
    <location>
        <begin position="28"/>
        <end position="49"/>
    </location>
</feature>
<name>K1STA6_9ZZZZ</name>
<accession>K1STA6</accession>
<sequence>MENYDCNQSAERVLMDASRKKNQNRNRLLFIVITITVGVIFSVFSLIYGKMEIDIQKNMK</sequence>
<evidence type="ECO:0000256" key="1">
    <source>
        <dbReference type="SAM" id="Phobius"/>
    </source>
</evidence>
<keyword evidence="1" id="KW-1133">Transmembrane helix</keyword>
<dbReference type="EMBL" id="AJWZ01007370">
    <property type="protein sequence ID" value="EKC57090.1"/>
    <property type="molecule type" value="Genomic_DNA"/>
</dbReference>
<gene>
    <name evidence="2" type="ORF">OBE_10722</name>
</gene>